<name>A0AAE8G855_ACIPI</name>
<evidence type="ECO:0000313" key="4">
    <source>
        <dbReference type="Proteomes" id="UP000294065"/>
    </source>
</evidence>
<dbReference type="EMBL" id="SGTH01000007">
    <property type="protein sequence ID" value="RZH26536.1"/>
    <property type="molecule type" value="Genomic_DNA"/>
</dbReference>
<organism evidence="3 4">
    <name type="scientific">Acinetobacter pittii</name>
    <name type="common">Acinetobacter genomosp. 3</name>
    <dbReference type="NCBI Taxonomy" id="48296"/>
    <lineage>
        <taxon>Bacteria</taxon>
        <taxon>Pseudomonadati</taxon>
        <taxon>Pseudomonadota</taxon>
        <taxon>Gammaproteobacteria</taxon>
        <taxon>Moraxellales</taxon>
        <taxon>Moraxellaceae</taxon>
        <taxon>Acinetobacter</taxon>
        <taxon>Acinetobacter calcoaceticus/baumannii complex</taxon>
    </lineage>
</organism>
<dbReference type="InterPro" id="IPR018712">
    <property type="entry name" value="Tle1-like_cat"/>
</dbReference>
<evidence type="ECO:0000259" key="2">
    <source>
        <dbReference type="Pfam" id="PF09994"/>
    </source>
</evidence>
<feature type="domain" description="T6SS Phospholipase effector Tle1-like catalytic" evidence="2">
    <location>
        <begin position="218"/>
        <end position="330"/>
    </location>
</feature>
<gene>
    <name evidence="3" type="ORF">EXD98_15245</name>
</gene>
<comment type="caution">
    <text evidence="3">The sequence shown here is derived from an EMBL/GenBank/DDBJ whole genome shotgun (WGS) entry which is preliminary data.</text>
</comment>
<dbReference type="PANTHER" id="PTHR33840:SF1">
    <property type="entry name" value="TLE1 PHOSPHOLIPASE DOMAIN-CONTAINING PROTEIN"/>
    <property type="match status" value="1"/>
</dbReference>
<feature type="region of interest" description="Disordered" evidence="1">
    <location>
        <begin position="1"/>
        <end position="25"/>
    </location>
</feature>
<evidence type="ECO:0000256" key="1">
    <source>
        <dbReference type="SAM" id="MobiDB-lite"/>
    </source>
</evidence>
<dbReference type="PANTHER" id="PTHR33840">
    <property type="match status" value="1"/>
</dbReference>
<feature type="compositionally biased region" description="Polar residues" evidence="1">
    <location>
        <begin position="12"/>
        <end position="23"/>
    </location>
</feature>
<dbReference type="RefSeq" id="WP_130173946.1">
    <property type="nucleotide sequence ID" value="NZ_CAJHHG010000004.1"/>
</dbReference>
<sequence>MFKKTMIKRTIETNSEVSNTPPNAKQDCSDVVHISVFFDGTGNNKDADEELKKWSNPARLWRNGIEFALDEAKKSPSNIQNNYAIYVSGVGTRFNGQLSIFQRALAMIQDHGGLGLAAGTGGTRRLDYGEVQLNDALKQVMIMNAKKAEIDTNKYANEKKVSSFAEVDKSLSQHRLIKKINISIFGFSRGAALARAFTNQFMWQCESDCNGLTYGTGKYPIEFKFMGIFDTVASFGLPATNLNNNLTFDGRDMVIDERVKMCVHYIAGNEQRFAFPVDLIHKENGEIANSNWKEIVYPGMHSDVGGGYAPGSQNVNDNYARIPLKDMLEEAVNAGVRMFDYNQLKEKHVKIFKEQFEIQDETQRLYNAVKAEIPSAGKIQDQIISTMKVYYAAYGALAKKKIVSVSQQARNENKIREYIPIGPSDMATEISRLEKLQKLTAPNKTGGINIFRLLSPVSKAYEFYLGIDDWEFASWRKGASSEIMDFYQNYIHDSKYGFISNAEPFSYFRQRTVYESRRSGKGKEVDQKVAEDKAVCSVGSQDVKQEQLFDEYQKAQQDFKAAS</sequence>
<evidence type="ECO:0000313" key="3">
    <source>
        <dbReference type="EMBL" id="RZH26536.1"/>
    </source>
</evidence>
<dbReference type="AlphaFoldDB" id="A0AAE8G855"/>
<proteinExistence type="predicted"/>
<protein>
    <submittedName>
        <fullName evidence="3">DUF2235 domain-containing protein</fullName>
    </submittedName>
</protein>
<reference evidence="3 4" key="1">
    <citation type="submission" date="2019-02" db="EMBL/GenBank/DDBJ databases">
        <title>The Batch Genome Submission of Acinetobacter spp. strains.</title>
        <authorList>
            <person name="Qin J."/>
            <person name="Hu Y."/>
            <person name="Ye H."/>
            <person name="Wei L."/>
            <person name="Feng Y."/>
            <person name="Zong Z."/>
        </authorList>
    </citation>
    <scope>NUCLEOTIDE SEQUENCE [LARGE SCALE GENOMIC DNA]</scope>
    <source>
        <strain evidence="3 4">WCHAP100012</strain>
    </source>
</reference>
<accession>A0AAE8G855</accession>
<dbReference type="Proteomes" id="UP000294065">
    <property type="component" value="Unassembled WGS sequence"/>
</dbReference>
<dbReference type="Pfam" id="PF09994">
    <property type="entry name" value="T6SS_Tle1-like_cat"/>
    <property type="match status" value="1"/>
</dbReference>